<evidence type="ECO:0000256" key="11">
    <source>
        <dbReference type="SAM" id="MobiDB-lite"/>
    </source>
</evidence>
<evidence type="ECO:0000256" key="2">
    <source>
        <dbReference type="ARBA" id="ARBA00004496"/>
    </source>
</evidence>
<dbReference type="GO" id="GO:0000796">
    <property type="term" value="C:condensin complex"/>
    <property type="evidence" value="ECO:0007669"/>
    <property type="project" value="InterPro"/>
</dbReference>
<keyword evidence="8" id="KW-0498">Mitosis</keyword>
<evidence type="ECO:0000256" key="3">
    <source>
        <dbReference type="ARBA" id="ARBA00009471"/>
    </source>
</evidence>
<keyword evidence="13" id="KW-1185">Reference proteome</keyword>
<evidence type="ECO:0000256" key="10">
    <source>
        <dbReference type="ARBA" id="ARBA00023306"/>
    </source>
</evidence>
<evidence type="ECO:0000256" key="5">
    <source>
        <dbReference type="ARBA" id="ARBA00022454"/>
    </source>
</evidence>
<dbReference type="PANTHER" id="PTHR13108:SF9">
    <property type="entry name" value="CONDENSIN COMPLEX SUBUNIT 2"/>
    <property type="match status" value="1"/>
</dbReference>
<dbReference type="KEGG" id="bbo:BBOV_I002180"/>
<dbReference type="STRING" id="5865.A7AW72"/>
<dbReference type="GO" id="GO:0005737">
    <property type="term" value="C:cytoplasm"/>
    <property type="evidence" value="ECO:0007669"/>
    <property type="project" value="UniProtKB-SubCell"/>
</dbReference>
<comment type="caution">
    <text evidence="12">The sequence shown here is derived from an EMBL/GenBank/DDBJ whole genome shotgun (WGS) entry which is preliminary data.</text>
</comment>
<organism evidence="12 13">
    <name type="scientific">Babesia bovis</name>
    <dbReference type="NCBI Taxonomy" id="5865"/>
    <lineage>
        <taxon>Eukaryota</taxon>
        <taxon>Sar</taxon>
        <taxon>Alveolata</taxon>
        <taxon>Apicomplexa</taxon>
        <taxon>Aconoidasida</taxon>
        <taxon>Piroplasmida</taxon>
        <taxon>Babesiidae</taxon>
        <taxon>Babesia</taxon>
    </lineage>
</organism>
<dbReference type="AlphaFoldDB" id="A7AW72"/>
<dbReference type="Pfam" id="PF05786">
    <property type="entry name" value="Cnd2"/>
    <property type="match status" value="1"/>
</dbReference>
<reference evidence="13" key="3">
    <citation type="journal article" date="2021" name="Int. J. Parasitol.">
        <title>Comparative analysis of gene expression between Babesia bovis blood stages and kinetes allowed by improved genome annotation.</title>
        <authorList>
            <person name="Ueti M.W."/>
            <person name="Johnson W.C."/>
            <person name="Kappmeyer L.S."/>
            <person name="Herndon D.R."/>
            <person name="Mousel M.R."/>
            <person name="Reif K.E."/>
            <person name="Taus N.S."/>
            <person name="Ifeonu O.O."/>
            <person name="Silva J.C."/>
            <person name="Suarez C.E."/>
            <person name="Brayton K.A."/>
        </authorList>
    </citation>
    <scope>NUCLEOTIDE SEQUENCE [LARGE SCALE GENOMIC DNA]</scope>
</reference>
<dbReference type="InParanoid" id="A7AW72"/>
<protein>
    <recommendedName>
        <fullName evidence="4">Condensin complex subunit 2</fullName>
    </recommendedName>
</protein>
<dbReference type="Proteomes" id="UP000002173">
    <property type="component" value="Unassembled WGS sequence"/>
</dbReference>
<proteinExistence type="inferred from homology"/>
<dbReference type="GO" id="GO:0051301">
    <property type="term" value="P:cell division"/>
    <property type="evidence" value="ECO:0007669"/>
    <property type="project" value="UniProtKB-KW"/>
</dbReference>
<feature type="region of interest" description="Disordered" evidence="11">
    <location>
        <begin position="390"/>
        <end position="416"/>
    </location>
</feature>
<dbReference type="GO" id="GO:0007076">
    <property type="term" value="P:mitotic chromosome condensation"/>
    <property type="evidence" value="ECO:0007669"/>
    <property type="project" value="InterPro"/>
</dbReference>
<reference evidence="12 13" key="1">
    <citation type="journal article" date="2007" name="PLoS Pathog.">
        <title>Genome sequence of Babesia bovis and comparative analysis of apicomplexan hemoprotozoa.</title>
        <authorList>
            <person name="Brayton K.A."/>
            <person name="Lau A.O.T."/>
            <person name="Herndon D.R."/>
            <person name="Hannick L."/>
            <person name="Kappmeyer L.S."/>
            <person name="Berens S.J."/>
            <person name="Bidwell S.L."/>
            <person name="Brown W.C."/>
            <person name="Crabtree J."/>
            <person name="Fadrosh D."/>
            <person name="Feldblum T."/>
            <person name="Forberger H.A."/>
            <person name="Haas B.J."/>
            <person name="Howell J.M."/>
            <person name="Khouri H."/>
            <person name="Koo H."/>
            <person name="Mann D.J."/>
            <person name="Norimine J."/>
            <person name="Paulsen I.T."/>
            <person name="Radune D."/>
            <person name="Ren Q."/>
            <person name="Smith R.K. Jr."/>
            <person name="Suarez C.E."/>
            <person name="White O."/>
            <person name="Wortman J.R."/>
            <person name="Knowles D.P. Jr."/>
            <person name="McElwain T.F."/>
            <person name="Nene V.M."/>
        </authorList>
    </citation>
    <scope>NUCLEOTIDE SEQUENCE [LARGE SCALE GENOMIC DNA]</scope>
    <source>
        <strain evidence="12">T2Bo</strain>
    </source>
</reference>
<dbReference type="EMBL" id="AAXT01000005">
    <property type="protein sequence ID" value="EDO05300.1"/>
    <property type="molecule type" value="Genomic_DNA"/>
</dbReference>
<keyword evidence="6" id="KW-0963">Cytoplasm</keyword>
<gene>
    <name evidence="12" type="ORF">BBOV_I002180</name>
</gene>
<keyword evidence="7" id="KW-0132">Cell division</keyword>
<dbReference type="InterPro" id="IPR022816">
    <property type="entry name" value="Condensin_barren_su2"/>
</dbReference>
<evidence type="ECO:0000256" key="9">
    <source>
        <dbReference type="ARBA" id="ARBA00023067"/>
    </source>
</evidence>
<comment type="similarity">
    <text evidence="3">Belongs to the CND2 (condensin subunit 2) family.</text>
</comment>
<evidence type="ECO:0000313" key="12">
    <source>
        <dbReference type="EMBL" id="EDO05300.1"/>
    </source>
</evidence>
<keyword evidence="9" id="KW-0226">DNA condensation</keyword>
<accession>A7AW72</accession>
<dbReference type="OMA" id="ICSRNAF"/>
<reference evidence="13" key="2">
    <citation type="journal article" date="2020" name="Data Brief">
        <title>Transcriptome dataset of Babesia bovis life stages within vertebrate and invertebrate hosts.</title>
        <authorList>
            <person name="Ueti M.W."/>
            <person name="Johnson W.C."/>
            <person name="Kappmeyer L.S."/>
            <person name="Herndon D.R."/>
            <person name="Mousel M.R."/>
            <person name="Reif K.E."/>
            <person name="Taus N.S."/>
            <person name="Ifeonu O.O."/>
            <person name="Silva J.C."/>
            <person name="Suarez C.E."/>
            <person name="Brayton K.A."/>
        </authorList>
    </citation>
    <scope>NUCLEOTIDE SEQUENCE [LARGE SCALE GENOMIC DNA]</scope>
</reference>
<sequence length="726" mass="80038">MASRKRSRDVDSSEISEAPQPVSKKVTGPSGNTQDLLTLFTDCMSALSTNKICSRNAFEVGIIDHMTDLVHLDDGSVDDDVVELLPEDTSSGASRRLNFTRASKVVESASKIYGYRIEAIYDQTFNVLMSMNSANQADGTSGSTSATKPRGRHRVKIDLTTSSRTLAPESEVTLTEIPMDNVILDPYFLKISSMFDHSGAMGLLLINLQVTDDLSLDLDGDSLVFPPPRARSEHDDSNVILSRDAVKKCFFGNTEPKRMEILPEAAYFRQELERLREMRRRKECGDVIASDSDGEINPEPESKHIDFFKVRQPIAPIEDSLEPMDAMGHIDDVPEDTVHDMPISGTPPDTGSDTGSVPNSTGIALRQRLAEIDLIGGSQFSYYTSVPVKTHVPSSKNKGSDTEPDDTNLKTQRPVKSRQNITNDLESYLRNIDLEEKIASVELSTVFTTPKAVGKKAPSTFAASDFTGAIYRFNDTFLTRLGLLGNRCLRFVSDHEWRNGPNTDSSVPILQVHYCADIDAPYSTMRISENFSWRLDEQVGLLDEDDMWNASNDFEDPELPLTQDGPVVANIESMYESEPGEPLLALSQHADPAAISQWPREGAIVPAPVAAYVDIFKIKKTLCGVIVPPPAFHEALEDKQQIDKEHGSGNTQSEYSCGFQDAVTDTVSRLMDSDVAALTSHILFVCLLHVCNEQDLLLKQSRPLEDFVICAGAPKEQHLGDVQGSL</sequence>
<name>A7AW72_BABBO</name>
<comment type="subcellular location">
    <subcellularLocation>
        <location evidence="1">Chromosome</location>
    </subcellularLocation>
    <subcellularLocation>
        <location evidence="2">Cytoplasm</location>
    </subcellularLocation>
</comment>
<keyword evidence="10" id="KW-0131">Cell cycle</keyword>
<evidence type="ECO:0000256" key="7">
    <source>
        <dbReference type="ARBA" id="ARBA00022618"/>
    </source>
</evidence>
<dbReference type="eggNOG" id="KOG2328">
    <property type="taxonomic scope" value="Eukaryota"/>
</dbReference>
<evidence type="ECO:0000313" key="13">
    <source>
        <dbReference type="Proteomes" id="UP000002173"/>
    </source>
</evidence>
<dbReference type="GeneID" id="5477084"/>
<dbReference type="GO" id="GO:0003682">
    <property type="term" value="F:chromatin binding"/>
    <property type="evidence" value="ECO:0007669"/>
    <property type="project" value="TreeGrafter"/>
</dbReference>
<dbReference type="PANTHER" id="PTHR13108">
    <property type="entry name" value="CONDENSIN COMPLEX SUBUNIT 2"/>
    <property type="match status" value="1"/>
</dbReference>
<evidence type="ECO:0000256" key="8">
    <source>
        <dbReference type="ARBA" id="ARBA00022776"/>
    </source>
</evidence>
<dbReference type="VEuPathDB" id="PiroplasmaDB:BBOV_I002180"/>
<dbReference type="RefSeq" id="XP_001608868.1">
    <property type="nucleotide sequence ID" value="XM_001608818.1"/>
</dbReference>
<keyword evidence="5" id="KW-0158">Chromosome</keyword>
<evidence type="ECO:0000256" key="1">
    <source>
        <dbReference type="ARBA" id="ARBA00004286"/>
    </source>
</evidence>
<evidence type="ECO:0000256" key="4">
    <source>
        <dbReference type="ARBA" id="ARBA00016065"/>
    </source>
</evidence>
<feature type="region of interest" description="Disordered" evidence="11">
    <location>
        <begin position="1"/>
        <end position="30"/>
    </location>
</feature>
<evidence type="ECO:0000256" key="6">
    <source>
        <dbReference type="ARBA" id="ARBA00022490"/>
    </source>
</evidence>